<name>A0A6J7DU01_9ZZZZ</name>
<reference evidence="2" key="1">
    <citation type="submission" date="2020-05" db="EMBL/GenBank/DDBJ databases">
        <authorList>
            <person name="Chiriac C."/>
            <person name="Salcher M."/>
            <person name="Ghai R."/>
            <person name="Kavagutti S V."/>
        </authorList>
    </citation>
    <scope>NUCLEOTIDE SEQUENCE</scope>
</reference>
<organism evidence="2">
    <name type="scientific">freshwater metagenome</name>
    <dbReference type="NCBI Taxonomy" id="449393"/>
    <lineage>
        <taxon>unclassified sequences</taxon>
        <taxon>metagenomes</taxon>
        <taxon>ecological metagenomes</taxon>
    </lineage>
</organism>
<accession>A0A6J7DU01</accession>
<keyword evidence="1" id="KW-0472">Membrane</keyword>
<protein>
    <submittedName>
        <fullName evidence="2">Unannotated protein</fullName>
    </submittedName>
</protein>
<proteinExistence type="predicted"/>
<keyword evidence="1" id="KW-0812">Transmembrane</keyword>
<gene>
    <name evidence="2" type="ORF">UFOPK3425_00693</name>
</gene>
<dbReference type="AlphaFoldDB" id="A0A6J7DU01"/>
<dbReference type="EMBL" id="CAFBLV010000119">
    <property type="protein sequence ID" value="CAB4872114.1"/>
    <property type="molecule type" value="Genomic_DNA"/>
</dbReference>
<feature type="transmembrane region" description="Helical" evidence="1">
    <location>
        <begin position="40"/>
        <end position="59"/>
    </location>
</feature>
<sequence>MAPRIRKFLIVIGAVFQLVGCFLVKEVVLAQGDGLVGTDLIAPMAIAGIGLTLILVRLSELSLAQTDVENAGAIGVAVISVVFFDVVGVNYSPAGLRDGFELAIWVPLVSVALTGLTSFLLPTVSQMVAHNLAAEV</sequence>
<evidence type="ECO:0000256" key="1">
    <source>
        <dbReference type="SAM" id="Phobius"/>
    </source>
</evidence>
<feature type="transmembrane region" description="Helical" evidence="1">
    <location>
        <begin position="71"/>
        <end position="91"/>
    </location>
</feature>
<evidence type="ECO:0000313" key="2">
    <source>
        <dbReference type="EMBL" id="CAB4872114.1"/>
    </source>
</evidence>
<feature type="transmembrane region" description="Helical" evidence="1">
    <location>
        <begin position="103"/>
        <end position="121"/>
    </location>
</feature>
<keyword evidence="1" id="KW-1133">Transmembrane helix</keyword>